<reference evidence="2" key="1">
    <citation type="submission" date="2023-06" db="EMBL/GenBank/DDBJ databases">
        <title>Genome-scale phylogeny and comparative genomics of the fungal order Sordariales.</title>
        <authorList>
            <consortium name="Lawrence Berkeley National Laboratory"/>
            <person name="Hensen N."/>
            <person name="Bonometti L."/>
            <person name="Westerberg I."/>
            <person name="Brannstrom I.O."/>
            <person name="Guillou S."/>
            <person name="Cros-Aarteil S."/>
            <person name="Calhoun S."/>
            <person name="Haridas S."/>
            <person name="Kuo A."/>
            <person name="Mondo S."/>
            <person name="Pangilinan J."/>
            <person name="Riley R."/>
            <person name="Labutti K."/>
            <person name="Andreopoulos B."/>
            <person name="Lipzen A."/>
            <person name="Chen C."/>
            <person name="Yanf M."/>
            <person name="Daum C."/>
            <person name="Ng V."/>
            <person name="Clum A."/>
            <person name="Steindorff A."/>
            <person name="Ohm R."/>
            <person name="Martin F."/>
            <person name="Silar P."/>
            <person name="Natvig D."/>
            <person name="Lalanne C."/>
            <person name="Gautier V."/>
            <person name="Ament-Velasquez S.L."/>
            <person name="Kruys A."/>
            <person name="Hutchinson M.I."/>
            <person name="Powell A.J."/>
            <person name="Barry K."/>
            <person name="Miller A.N."/>
            <person name="Grigoriev I.V."/>
            <person name="Debuchy R."/>
            <person name="Gladieux P."/>
            <person name="Thoren M.H."/>
            <person name="Johannesson H."/>
        </authorList>
    </citation>
    <scope>NUCLEOTIDE SEQUENCE</scope>
    <source>
        <strain evidence="2">CBS 606.72</strain>
    </source>
</reference>
<protein>
    <submittedName>
        <fullName evidence="2">Uncharacterized protein</fullName>
    </submittedName>
</protein>
<name>A0AA39WKV1_9PEZI</name>
<feature type="compositionally biased region" description="Polar residues" evidence="1">
    <location>
        <begin position="21"/>
        <end position="49"/>
    </location>
</feature>
<sequence length="102" mass="10797">MGQLEPTGQASSLTGRILLLSQGSPPFTTSFPQMAPMRNTTWDTASRMSSAPARTRSPGPSRVGRGPSNPIGRAGGDPGGVAKAHMPVQKEQHTFKRGEARR</sequence>
<organism evidence="2 3">
    <name type="scientific">Immersiella caudata</name>
    <dbReference type="NCBI Taxonomy" id="314043"/>
    <lineage>
        <taxon>Eukaryota</taxon>
        <taxon>Fungi</taxon>
        <taxon>Dikarya</taxon>
        <taxon>Ascomycota</taxon>
        <taxon>Pezizomycotina</taxon>
        <taxon>Sordariomycetes</taxon>
        <taxon>Sordariomycetidae</taxon>
        <taxon>Sordariales</taxon>
        <taxon>Lasiosphaeriaceae</taxon>
        <taxon>Immersiella</taxon>
    </lineage>
</organism>
<feature type="region of interest" description="Disordered" evidence="1">
    <location>
        <begin position="1"/>
        <end position="102"/>
    </location>
</feature>
<evidence type="ECO:0000313" key="2">
    <source>
        <dbReference type="EMBL" id="KAK0617274.1"/>
    </source>
</evidence>
<evidence type="ECO:0000256" key="1">
    <source>
        <dbReference type="SAM" id="MobiDB-lite"/>
    </source>
</evidence>
<feature type="compositionally biased region" description="Polar residues" evidence="1">
    <location>
        <begin position="1"/>
        <end position="14"/>
    </location>
</feature>
<dbReference type="AlphaFoldDB" id="A0AA39WKV1"/>
<accession>A0AA39WKV1</accession>
<keyword evidence="3" id="KW-1185">Reference proteome</keyword>
<dbReference type="Proteomes" id="UP001175000">
    <property type="component" value="Unassembled WGS sequence"/>
</dbReference>
<proteinExistence type="predicted"/>
<gene>
    <name evidence="2" type="ORF">B0T14DRAFT_524812</name>
</gene>
<evidence type="ECO:0000313" key="3">
    <source>
        <dbReference type="Proteomes" id="UP001175000"/>
    </source>
</evidence>
<feature type="compositionally biased region" description="Basic and acidic residues" evidence="1">
    <location>
        <begin position="88"/>
        <end position="102"/>
    </location>
</feature>
<dbReference type="EMBL" id="JAULSU010000005">
    <property type="protein sequence ID" value="KAK0617274.1"/>
    <property type="molecule type" value="Genomic_DNA"/>
</dbReference>
<comment type="caution">
    <text evidence="2">The sequence shown here is derived from an EMBL/GenBank/DDBJ whole genome shotgun (WGS) entry which is preliminary data.</text>
</comment>